<keyword evidence="6" id="KW-0464">Manganese</keyword>
<dbReference type="Pfam" id="PF00180">
    <property type="entry name" value="Iso_dh"/>
    <property type="match status" value="1"/>
</dbReference>
<keyword evidence="9" id="KW-1185">Reference proteome</keyword>
<gene>
    <name evidence="8" type="ORF">FPZ12_002755</name>
</gene>
<keyword evidence="3" id="KW-0479">Metal-binding</keyword>
<dbReference type="InterPro" id="IPR050501">
    <property type="entry name" value="ICDH/IPMDH"/>
</dbReference>
<evidence type="ECO:0000256" key="4">
    <source>
        <dbReference type="ARBA" id="ARBA00023002"/>
    </source>
</evidence>
<keyword evidence="5" id="KW-0520">NAD</keyword>
<dbReference type="Proteomes" id="UP000319769">
    <property type="component" value="Unassembled WGS sequence"/>
</dbReference>
<evidence type="ECO:0000256" key="1">
    <source>
        <dbReference type="ARBA" id="ARBA00001936"/>
    </source>
</evidence>
<comment type="cofactor">
    <cofactor evidence="1">
        <name>Mn(2+)</name>
        <dbReference type="ChEBI" id="CHEBI:29035"/>
    </cofactor>
</comment>
<evidence type="ECO:0000313" key="8">
    <source>
        <dbReference type="EMBL" id="KAA9166494.1"/>
    </source>
</evidence>
<evidence type="ECO:0000256" key="2">
    <source>
        <dbReference type="ARBA" id="ARBA00001946"/>
    </source>
</evidence>
<comment type="cofactor">
    <cofactor evidence="2">
        <name>Mg(2+)</name>
        <dbReference type="ChEBI" id="CHEBI:18420"/>
    </cofactor>
</comment>
<evidence type="ECO:0000256" key="3">
    <source>
        <dbReference type="ARBA" id="ARBA00022723"/>
    </source>
</evidence>
<dbReference type="AlphaFoldDB" id="A0A5N0VMH9"/>
<dbReference type="InterPro" id="IPR024084">
    <property type="entry name" value="IsoPropMal-DH-like_dom"/>
</dbReference>
<reference evidence="8" key="1">
    <citation type="submission" date="2019-09" db="EMBL/GenBank/DDBJ databases">
        <authorList>
            <person name="Teo W.F.A."/>
            <person name="Duangmal K."/>
        </authorList>
    </citation>
    <scope>NUCLEOTIDE SEQUENCE [LARGE SCALE GENOMIC DNA]</scope>
    <source>
        <strain evidence="8">K81G1</strain>
    </source>
</reference>
<comment type="caution">
    <text evidence="8">The sequence shown here is derived from an EMBL/GenBank/DDBJ whole genome shotgun (WGS) entry which is preliminary data.</text>
</comment>
<proteinExistence type="predicted"/>
<evidence type="ECO:0000313" key="9">
    <source>
        <dbReference type="Proteomes" id="UP000319769"/>
    </source>
</evidence>
<sequence>MTEKIEIGMAVGRGTGAELAATFERITARLGDIYARKPVITRSPRTYDTYHSLLPELDVGRIKAATAEDAGHYEAFCRAQAARGVTAIFRTAINAQSLYLVRERLHAVKMDALDSGPVSLLLVRDQSQGFYTGTNTHEDDAVSRTFRFSKETTEKIVSFALGQARLHWGDEPPDRVLMPYKFHLFDGALSNWVNDISRRYGVAIELCQPDTANRNFLAGGLSGRLLVIGGNEWADIMHVVLLDWLGLGRQETRFTRNVYLHPGLSRLVEFQTVHGSADDLEGKDMVNPTATVRAAAAIMERHAGCAGAEERVEQALGRLTEQGLMTADMGGRGTTTSVVNALCEQLG</sequence>
<dbReference type="Gene3D" id="3.40.718.10">
    <property type="entry name" value="Isopropylmalate Dehydrogenase"/>
    <property type="match status" value="1"/>
</dbReference>
<organism evidence="8 9">
    <name type="scientific">Amycolatopsis acidicola</name>
    <dbReference type="NCBI Taxonomy" id="2596893"/>
    <lineage>
        <taxon>Bacteria</taxon>
        <taxon>Bacillati</taxon>
        <taxon>Actinomycetota</taxon>
        <taxon>Actinomycetes</taxon>
        <taxon>Pseudonocardiales</taxon>
        <taxon>Pseudonocardiaceae</taxon>
        <taxon>Amycolatopsis</taxon>
    </lineage>
</organism>
<accession>A0A5N0VMH9</accession>
<dbReference type="PANTHER" id="PTHR43275">
    <property type="entry name" value="D-MALATE DEHYDROGENASE [DECARBOXYLATING]"/>
    <property type="match status" value="1"/>
</dbReference>
<dbReference type="SMART" id="SM01329">
    <property type="entry name" value="Iso_dh"/>
    <property type="match status" value="1"/>
</dbReference>
<dbReference type="EMBL" id="VMNW02000002">
    <property type="protein sequence ID" value="KAA9166494.1"/>
    <property type="molecule type" value="Genomic_DNA"/>
</dbReference>
<evidence type="ECO:0000256" key="6">
    <source>
        <dbReference type="ARBA" id="ARBA00023211"/>
    </source>
</evidence>
<dbReference type="RefSeq" id="WP_144748122.1">
    <property type="nucleotide sequence ID" value="NZ_VMNW02000002.1"/>
</dbReference>
<evidence type="ECO:0000259" key="7">
    <source>
        <dbReference type="SMART" id="SM01329"/>
    </source>
</evidence>
<dbReference type="SUPFAM" id="SSF53659">
    <property type="entry name" value="Isocitrate/Isopropylmalate dehydrogenase-like"/>
    <property type="match status" value="1"/>
</dbReference>
<protein>
    <submittedName>
        <fullName evidence="8">Isocitrate dehydrogenase</fullName>
    </submittedName>
</protein>
<dbReference type="GO" id="GO:0046872">
    <property type="term" value="F:metal ion binding"/>
    <property type="evidence" value="ECO:0007669"/>
    <property type="project" value="UniProtKB-KW"/>
</dbReference>
<evidence type="ECO:0000256" key="5">
    <source>
        <dbReference type="ARBA" id="ARBA00023027"/>
    </source>
</evidence>
<name>A0A5N0VMH9_9PSEU</name>
<dbReference type="OrthoDB" id="5289857at2"/>
<keyword evidence="4" id="KW-0560">Oxidoreductase</keyword>
<feature type="domain" description="Isopropylmalate dehydrogenase-like" evidence="7">
    <location>
        <begin position="6"/>
        <end position="342"/>
    </location>
</feature>
<dbReference type="GO" id="GO:0016491">
    <property type="term" value="F:oxidoreductase activity"/>
    <property type="evidence" value="ECO:0007669"/>
    <property type="project" value="UniProtKB-KW"/>
</dbReference>
<dbReference type="PANTHER" id="PTHR43275:SF1">
    <property type="entry name" value="D-MALATE DEHYDROGENASE [DECARBOXYLATING]"/>
    <property type="match status" value="1"/>
</dbReference>